<proteinExistence type="inferred from homology"/>
<dbReference type="CDD" id="cd00002">
    <property type="entry name" value="YbaK_deacylase"/>
    <property type="match status" value="1"/>
</dbReference>
<dbReference type="Proteomes" id="UP000182089">
    <property type="component" value="Unassembled WGS sequence"/>
</dbReference>
<keyword evidence="2 4" id="KW-0648">Protein biosynthesis</keyword>
<dbReference type="EMBL" id="FOCC01000002">
    <property type="protein sequence ID" value="SEM42986.1"/>
    <property type="molecule type" value="Genomic_DNA"/>
</dbReference>
<dbReference type="Gene3D" id="3.90.960.10">
    <property type="entry name" value="YbaK/aminoacyl-tRNA synthetase-associated domain"/>
    <property type="match status" value="1"/>
</dbReference>
<dbReference type="PIRSF" id="PIRSF006181">
    <property type="entry name" value="EbsC_YbaK"/>
    <property type="match status" value="1"/>
</dbReference>
<dbReference type="Pfam" id="PF04073">
    <property type="entry name" value="tRNA_edit"/>
    <property type="match status" value="1"/>
</dbReference>
<evidence type="ECO:0000256" key="3">
    <source>
        <dbReference type="ARBA" id="ARBA00023239"/>
    </source>
</evidence>
<protein>
    <recommendedName>
        <fullName evidence="4">Cys-tRNA(Pro)/Cys-tRNA(Cys) deacylase</fullName>
        <ecNumber evidence="4">4.2.-.-</ecNumber>
    </recommendedName>
</protein>
<comment type="caution">
    <text evidence="6">The sequence shown here is derived from an EMBL/GenBank/DDBJ whole genome shotgun (WGS) entry which is preliminary data.</text>
</comment>
<dbReference type="SUPFAM" id="SSF55826">
    <property type="entry name" value="YbaK/ProRS associated domain"/>
    <property type="match status" value="1"/>
</dbReference>
<sequence length="169" mass="19089">MAKKKKQTEKKTNDERILDQHHIAYEEVSFDWLGKGKDALLEAETLGVPSESILKTIVMQANNDSKDYVVVCLPLEYEIDLKLVAHELGKKQVHLADNKNLINITGYIHGANTPIGINIRKGFPVYFDERIKKYDLISVSAGKVGRSVRLKRDDLVNLIAGKYIKVEAK</sequence>
<feature type="domain" description="YbaK/aminoacyl-tRNA synthetase-associated" evidence="5">
    <location>
        <begin position="42"/>
        <end position="157"/>
    </location>
</feature>
<comment type="similarity">
    <text evidence="1 4">Belongs to the prolyl-tRNA editing family. YbaK/EbsC subfamily.</text>
</comment>
<dbReference type="PANTHER" id="PTHR30411:SF0">
    <property type="entry name" value="CYS-TRNA(PRO)_CYS-TRNA(CYS) DEACYLASE YBAK"/>
    <property type="match status" value="1"/>
</dbReference>
<keyword evidence="3 4" id="KW-0456">Lyase</keyword>
<gene>
    <name evidence="6" type="ORF">SAMN05216431_102200</name>
</gene>
<dbReference type="EC" id="4.2.-.-" evidence="4"/>
<dbReference type="InterPro" id="IPR036754">
    <property type="entry name" value="YbaK/aa-tRNA-synt-asso_dom_sf"/>
</dbReference>
<dbReference type="InterPro" id="IPR007214">
    <property type="entry name" value="YbaK/aa-tRNA-synth-assoc-dom"/>
</dbReference>
<evidence type="ECO:0000259" key="5">
    <source>
        <dbReference type="Pfam" id="PF04073"/>
    </source>
</evidence>
<evidence type="ECO:0000256" key="2">
    <source>
        <dbReference type="ARBA" id="ARBA00022917"/>
    </source>
</evidence>
<name>A0ABY1A9X6_9LACO</name>
<dbReference type="InterPro" id="IPR004369">
    <property type="entry name" value="Prolyl-tRNA_editing_YbaK/EbsC"/>
</dbReference>
<evidence type="ECO:0000256" key="4">
    <source>
        <dbReference type="PIRNR" id="PIRNR006181"/>
    </source>
</evidence>
<dbReference type="PANTHER" id="PTHR30411">
    <property type="entry name" value="CYTOPLASMIC PROTEIN"/>
    <property type="match status" value="1"/>
</dbReference>
<organism evidence="6 7">
    <name type="scientific">Ligilactobacillus ruminis</name>
    <dbReference type="NCBI Taxonomy" id="1623"/>
    <lineage>
        <taxon>Bacteria</taxon>
        <taxon>Bacillati</taxon>
        <taxon>Bacillota</taxon>
        <taxon>Bacilli</taxon>
        <taxon>Lactobacillales</taxon>
        <taxon>Lactobacillaceae</taxon>
        <taxon>Ligilactobacillus</taxon>
    </lineage>
</organism>
<evidence type="ECO:0000313" key="7">
    <source>
        <dbReference type="Proteomes" id="UP000182089"/>
    </source>
</evidence>
<evidence type="ECO:0000313" key="6">
    <source>
        <dbReference type="EMBL" id="SEM42986.1"/>
    </source>
</evidence>
<reference evidence="6 7" key="1">
    <citation type="submission" date="2016-10" db="EMBL/GenBank/DDBJ databases">
        <authorList>
            <person name="Varghese N."/>
            <person name="Submissions S."/>
        </authorList>
    </citation>
    <scope>NUCLEOTIDE SEQUENCE [LARGE SCALE GENOMIC DNA]</scope>
    <source>
        <strain evidence="6 7">WC1T17</strain>
    </source>
</reference>
<accession>A0ABY1A9X6</accession>
<evidence type="ECO:0000256" key="1">
    <source>
        <dbReference type="ARBA" id="ARBA00009798"/>
    </source>
</evidence>